<name>A0A2Z7BD22_9LAMI</name>
<proteinExistence type="predicted"/>
<sequence length="341" mass="38615">MDLEMLAEAHQIVVLAYLGLGRQHQLVWMLPRTSALFCSSDEDAFSLHYQFHPCSTSKSWVRSLILSDGEWKIQHGSDPEPIRLELPAEKATPAKQIVAQQPFFHTLAPICYFILTRQDSASKRSYSAKFQQQWVKVVEEIVQFSVCKSIVRSCRAYIFRSSARATSLEYLTSAITKQIDLHDASADLAESPRALSFSQKATQLKDLVHDLSLAELQSQELLAAFKSEFDQRMASLEHSFQNLCESHFEQIRKHQSQFLDSLRQGDRTKAELTSEITLTRKMLLDEVQKSTSETNSSLTSFGSQLAEIVHIVQKLVIPKAAEEKGKAAAKDEDGFERRFSV</sequence>
<evidence type="ECO:0000313" key="2">
    <source>
        <dbReference type="Proteomes" id="UP000250235"/>
    </source>
</evidence>
<protein>
    <submittedName>
        <fullName evidence="1">Uncharacterized protein</fullName>
    </submittedName>
</protein>
<reference evidence="1 2" key="1">
    <citation type="journal article" date="2015" name="Proc. Natl. Acad. Sci. U.S.A.">
        <title>The resurrection genome of Boea hygrometrica: A blueprint for survival of dehydration.</title>
        <authorList>
            <person name="Xiao L."/>
            <person name="Yang G."/>
            <person name="Zhang L."/>
            <person name="Yang X."/>
            <person name="Zhao S."/>
            <person name="Ji Z."/>
            <person name="Zhou Q."/>
            <person name="Hu M."/>
            <person name="Wang Y."/>
            <person name="Chen M."/>
            <person name="Xu Y."/>
            <person name="Jin H."/>
            <person name="Xiao X."/>
            <person name="Hu G."/>
            <person name="Bao F."/>
            <person name="Hu Y."/>
            <person name="Wan P."/>
            <person name="Li L."/>
            <person name="Deng X."/>
            <person name="Kuang T."/>
            <person name="Xiang C."/>
            <person name="Zhu J.K."/>
            <person name="Oliver M.J."/>
            <person name="He Y."/>
        </authorList>
    </citation>
    <scope>NUCLEOTIDE SEQUENCE [LARGE SCALE GENOMIC DNA]</scope>
    <source>
        <strain evidence="2">cv. XS01</strain>
    </source>
</reference>
<organism evidence="1 2">
    <name type="scientific">Dorcoceras hygrometricum</name>
    <dbReference type="NCBI Taxonomy" id="472368"/>
    <lineage>
        <taxon>Eukaryota</taxon>
        <taxon>Viridiplantae</taxon>
        <taxon>Streptophyta</taxon>
        <taxon>Embryophyta</taxon>
        <taxon>Tracheophyta</taxon>
        <taxon>Spermatophyta</taxon>
        <taxon>Magnoliopsida</taxon>
        <taxon>eudicotyledons</taxon>
        <taxon>Gunneridae</taxon>
        <taxon>Pentapetalae</taxon>
        <taxon>asterids</taxon>
        <taxon>lamiids</taxon>
        <taxon>Lamiales</taxon>
        <taxon>Gesneriaceae</taxon>
        <taxon>Didymocarpoideae</taxon>
        <taxon>Trichosporeae</taxon>
        <taxon>Loxocarpinae</taxon>
        <taxon>Dorcoceras</taxon>
    </lineage>
</organism>
<gene>
    <name evidence="1" type="ORF">F511_42023</name>
</gene>
<dbReference type="Proteomes" id="UP000250235">
    <property type="component" value="Unassembled WGS sequence"/>
</dbReference>
<dbReference type="EMBL" id="KV007016">
    <property type="protein sequence ID" value="KZV31927.1"/>
    <property type="molecule type" value="Genomic_DNA"/>
</dbReference>
<accession>A0A2Z7BD22</accession>
<keyword evidence="2" id="KW-1185">Reference proteome</keyword>
<evidence type="ECO:0000313" key="1">
    <source>
        <dbReference type="EMBL" id="KZV31927.1"/>
    </source>
</evidence>
<dbReference type="AlphaFoldDB" id="A0A2Z7BD22"/>